<dbReference type="EMBL" id="GBHO01009574">
    <property type="protein sequence ID" value="JAG34030.1"/>
    <property type="molecule type" value="Transcribed_RNA"/>
</dbReference>
<dbReference type="EMBL" id="GBHO01009578">
    <property type="protein sequence ID" value="JAG34026.1"/>
    <property type="molecule type" value="Transcribed_RNA"/>
</dbReference>
<accession>A0A0A9YWT4</accession>
<dbReference type="Gene3D" id="3.90.226.10">
    <property type="entry name" value="2-enoyl-CoA Hydratase, Chain A, domain 1"/>
    <property type="match status" value="1"/>
</dbReference>
<evidence type="ECO:0000313" key="2">
    <source>
        <dbReference type="EMBL" id="JAG34030.1"/>
    </source>
</evidence>
<protein>
    <submittedName>
        <fullName evidence="2">3-hydroxypropionyl-coenzyme A dehydratase</fullName>
    </submittedName>
</protein>
<dbReference type="SUPFAM" id="SSF52096">
    <property type="entry name" value="ClpP/crotonase"/>
    <property type="match status" value="1"/>
</dbReference>
<dbReference type="Pfam" id="PF00378">
    <property type="entry name" value="ECH_1"/>
    <property type="match status" value="1"/>
</dbReference>
<reference evidence="2" key="1">
    <citation type="journal article" date="2014" name="PLoS ONE">
        <title>Transcriptome-Based Identification of ABC Transporters in the Western Tarnished Plant Bug Lygus hesperus.</title>
        <authorList>
            <person name="Hull J.J."/>
            <person name="Chaney K."/>
            <person name="Geib S.M."/>
            <person name="Fabrick J.A."/>
            <person name="Brent C.S."/>
            <person name="Walsh D."/>
            <person name="Lavine L.C."/>
        </authorList>
    </citation>
    <scope>NUCLEOTIDE SEQUENCE</scope>
</reference>
<name>A0A0A9YWT4_LYGHE</name>
<sequence length="154" mass="17766">MDSNPHNIIDDKFLDDFEQALDRLESEFHDYNVVITGNSKTFSSGMDLKVLKQLLIVAQSTMDHKTMEIVEKIALYVDRVDKLGWRLFRYVLSNTSRYTCSTHSHTHTHTQTPDKNCGSYQRTCNCCWDFSSSCLRYSCSFGQSQVSGRSQRSE</sequence>
<dbReference type="AlphaFoldDB" id="A0A0A9YWT4"/>
<dbReference type="InterPro" id="IPR001753">
    <property type="entry name" value="Enoyl-CoA_hydra/iso"/>
</dbReference>
<gene>
    <name evidence="2" type="ORF">CM83_30064</name>
    <name evidence="1" type="ORF">CM83_30068</name>
</gene>
<evidence type="ECO:0000313" key="1">
    <source>
        <dbReference type="EMBL" id="JAG34026.1"/>
    </source>
</evidence>
<proteinExistence type="predicted"/>
<organism evidence="2">
    <name type="scientific">Lygus hesperus</name>
    <name type="common">Western plant bug</name>
    <dbReference type="NCBI Taxonomy" id="30085"/>
    <lineage>
        <taxon>Eukaryota</taxon>
        <taxon>Metazoa</taxon>
        <taxon>Ecdysozoa</taxon>
        <taxon>Arthropoda</taxon>
        <taxon>Hexapoda</taxon>
        <taxon>Insecta</taxon>
        <taxon>Pterygota</taxon>
        <taxon>Neoptera</taxon>
        <taxon>Paraneoptera</taxon>
        <taxon>Hemiptera</taxon>
        <taxon>Heteroptera</taxon>
        <taxon>Panheteroptera</taxon>
        <taxon>Cimicomorpha</taxon>
        <taxon>Miridae</taxon>
        <taxon>Mirini</taxon>
        <taxon>Lygus</taxon>
    </lineage>
</organism>
<reference evidence="2" key="2">
    <citation type="submission" date="2014-07" db="EMBL/GenBank/DDBJ databases">
        <authorList>
            <person name="Hull J."/>
        </authorList>
    </citation>
    <scope>NUCLEOTIDE SEQUENCE</scope>
</reference>
<dbReference type="InterPro" id="IPR029045">
    <property type="entry name" value="ClpP/crotonase-like_dom_sf"/>
</dbReference>